<feature type="transmembrane region" description="Helical" evidence="1">
    <location>
        <begin position="496"/>
        <end position="520"/>
    </location>
</feature>
<feature type="domain" description="Bacterial Ig-like" evidence="3">
    <location>
        <begin position="388"/>
        <end position="472"/>
    </location>
</feature>
<dbReference type="Proteomes" id="UP000624325">
    <property type="component" value="Unassembled WGS sequence"/>
</dbReference>
<keyword evidence="2" id="KW-0732">Signal</keyword>
<reference evidence="4 5" key="1">
    <citation type="submission" date="2021-01" db="EMBL/GenBank/DDBJ databases">
        <title>Whole genome shotgun sequence of Asanoa iriomotensis NBRC 100142.</title>
        <authorList>
            <person name="Komaki H."/>
            <person name="Tamura T."/>
        </authorList>
    </citation>
    <scope>NUCLEOTIDE SEQUENCE [LARGE SCALE GENOMIC DNA]</scope>
    <source>
        <strain evidence="4 5">NBRC 100142</strain>
    </source>
</reference>
<keyword evidence="1" id="KW-0812">Transmembrane</keyword>
<dbReference type="InterPro" id="IPR013783">
    <property type="entry name" value="Ig-like_fold"/>
</dbReference>
<keyword evidence="5" id="KW-1185">Reference proteome</keyword>
<evidence type="ECO:0000256" key="1">
    <source>
        <dbReference type="SAM" id="Phobius"/>
    </source>
</evidence>
<feature type="domain" description="Bacterial Ig-like" evidence="3">
    <location>
        <begin position="173"/>
        <end position="264"/>
    </location>
</feature>
<dbReference type="Pfam" id="PF16640">
    <property type="entry name" value="Big_3_5"/>
    <property type="match status" value="3"/>
</dbReference>
<evidence type="ECO:0000313" key="5">
    <source>
        <dbReference type="Proteomes" id="UP000624325"/>
    </source>
</evidence>
<feature type="domain" description="Bacterial Ig-like" evidence="3">
    <location>
        <begin position="282"/>
        <end position="368"/>
    </location>
</feature>
<organism evidence="4 5">
    <name type="scientific">Asanoa iriomotensis</name>
    <dbReference type="NCBI Taxonomy" id="234613"/>
    <lineage>
        <taxon>Bacteria</taxon>
        <taxon>Bacillati</taxon>
        <taxon>Actinomycetota</taxon>
        <taxon>Actinomycetes</taxon>
        <taxon>Micromonosporales</taxon>
        <taxon>Micromonosporaceae</taxon>
        <taxon>Asanoa</taxon>
    </lineage>
</organism>
<comment type="caution">
    <text evidence="4">The sequence shown here is derived from an EMBL/GenBank/DDBJ whole genome shotgun (WGS) entry which is preliminary data.</text>
</comment>
<protein>
    <recommendedName>
        <fullName evidence="3">Bacterial Ig-like domain-containing protein</fullName>
    </recommendedName>
</protein>
<evidence type="ECO:0000256" key="2">
    <source>
        <dbReference type="SAM" id="SignalP"/>
    </source>
</evidence>
<dbReference type="InterPro" id="IPR032109">
    <property type="entry name" value="Big_3_5"/>
</dbReference>
<keyword evidence="1" id="KW-1133">Transmembrane helix</keyword>
<evidence type="ECO:0000259" key="3">
    <source>
        <dbReference type="Pfam" id="PF16640"/>
    </source>
</evidence>
<gene>
    <name evidence="4" type="ORF">Air01nite_61890</name>
</gene>
<dbReference type="Gene3D" id="2.60.40.10">
    <property type="entry name" value="Immunoglobulins"/>
    <property type="match status" value="3"/>
</dbReference>
<dbReference type="EMBL" id="BONC01000060">
    <property type="protein sequence ID" value="GIF60094.1"/>
    <property type="molecule type" value="Genomic_DNA"/>
</dbReference>
<name>A0ABQ4CBF1_9ACTN</name>
<sequence>MSRRRTSRLIARACVLAAAITSIAGGTVVIASSAASAASLGDVTLSQSTGTVNDTPMFRRATTPKCPAGYGENAGLRVGKPGGPYSNIAVPLGGGGFDEAPITVRPNRSFTTALGGTPPGDGDWLVIMECYSLTEGRNNDEFQTRITVCGDKWAVGPDCPDGFTASSVALTTSPAWSAVAGEEVTLTATVTPATAGGVVEFVYTAPGETEDRSLGTATVADGRAELRTSEIPPNLSGQSHLLTALYGPPGKFFPSSATPVKLNVRQATDPVPTEIKLSITPASPVAHGTEVTLTATLEPADAAGTVTFSYRRGSADAPTPIGAAVPVADHAASTKTTTLPGGKLDIQAAFASDTGFGLSTVTVTDYEVTGGGGEDPNKTKTSVELTLSTQGDVAVGTTLILTGKITPTGAGGRVTFRDGSTVLGVPTEVAQAQAAISVNNLALGSHQLTAEFVPTDTAQFEGSTSPVKTVRVVEVADDSGGDDPGGDDDGSGGGGLALTGAPIVGVSMVGAGLIGIGVLAMTAGRRRRLFPAVPWLDRSDDDD</sequence>
<feature type="signal peptide" evidence="2">
    <location>
        <begin position="1"/>
        <end position="24"/>
    </location>
</feature>
<proteinExistence type="predicted"/>
<dbReference type="RefSeq" id="WP_203706913.1">
    <property type="nucleotide sequence ID" value="NZ_BAAALU010000001.1"/>
</dbReference>
<keyword evidence="1" id="KW-0472">Membrane</keyword>
<accession>A0ABQ4CBF1</accession>
<feature type="chain" id="PRO_5046420679" description="Bacterial Ig-like domain-containing protein" evidence="2">
    <location>
        <begin position="25"/>
        <end position="543"/>
    </location>
</feature>
<evidence type="ECO:0000313" key="4">
    <source>
        <dbReference type="EMBL" id="GIF60094.1"/>
    </source>
</evidence>